<keyword evidence="4 7" id="KW-0812">Transmembrane</keyword>
<feature type="transmembrane region" description="Helical" evidence="7">
    <location>
        <begin position="216"/>
        <end position="238"/>
    </location>
</feature>
<feature type="transmembrane region" description="Helical" evidence="7">
    <location>
        <begin position="136"/>
        <end position="158"/>
    </location>
</feature>
<feature type="transmembrane region" description="Helical" evidence="7">
    <location>
        <begin position="291"/>
        <end position="309"/>
    </location>
</feature>
<feature type="transmembrane region" description="Helical" evidence="7">
    <location>
        <begin position="97"/>
        <end position="115"/>
    </location>
</feature>
<dbReference type="Pfam" id="PF07690">
    <property type="entry name" value="MFS_1"/>
    <property type="match status" value="1"/>
</dbReference>
<feature type="transmembrane region" description="Helical" evidence="7">
    <location>
        <begin position="164"/>
        <end position="184"/>
    </location>
</feature>
<name>A0A0V8GC89_9BACL</name>
<evidence type="ECO:0000313" key="9">
    <source>
        <dbReference type="EMBL" id="KSU47870.1"/>
    </source>
</evidence>
<feature type="domain" description="Major facilitator superfamily (MFS) profile" evidence="8">
    <location>
        <begin position="1"/>
        <end position="404"/>
    </location>
</feature>
<dbReference type="EMBL" id="LNQL01000006">
    <property type="protein sequence ID" value="KSU47870.1"/>
    <property type="molecule type" value="Genomic_DNA"/>
</dbReference>
<dbReference type="AlphaFoldDB" id="A0A0V8GC89"/>
<dbReference type="InterPro" id="IPR050171">
    <property type="entry name" value="MFS_Transporters"/>
</dbReference>
<dbReference type="InterPro" id="IPR036259">
    <property type="entry name" value="MFS_trans_sf"/>
</dbReference>
<evidence type="ECO:0000256" key="2">
    <source>
        <dbReference type="ARBA" id="ARBA00022448"/>
    </source>
</evidence>
<evidence type="ECO:0000259" key="8">
    <source>
        <dbReference type="PROSITE" id="PS50850"/>
    </source>
</evidence>
<feature type="transmembrane region" description="Helical" evidence="7">
    <location>
        <begin position="74"/>
        <end position="91"/>
    </location>
</feature>
<dbReference type="CDD" id="cd17329">
    <property type="entry name" value="MFS_MdtH_MDR_like"/>
    <property type="match status" value="1"/>
</dbReference>
<dbReference type="GO" id="GO:0022857">
    <property type="term" value="F:transmembrane transporter activity"/>
    <property type="evidence" value="ECO:0007669"/>
    <property type="project" value="InterPro"/>
</dbReference>
<evidence type="ECO:0000256" key="3">
    <source>
        <dbReference type="ARBA" id="ARBA00022475"/>
    </source>
</evidence>
<evidence type="ECO:0000256" key="6">
    <source>
        <dbReference type="ARBA" id="ARBA00023136"/>
    </source>
</evidence>
<dbReference type="PANTHER" id="PTHR23517:SF3">
    <property type="entry name" value="INTEGRAL MEMBRANE TRANSPORT PROTEIN"/>
    <property type="match status" value="1"/>
</dbReference>
<evidence type="ECO:0000256" key="4">
    <source>
        <dbReference type="ARBA" id="ARBA00022692"/>
    </source>
</evidence>
<comment type="caution">
    <text evidence="9">The sequence shown here is derived from an EMBL/GenBank/DDBJ whole genome shotgun (WGS) entry which is preliminary data.</text>
</comment>
<feature type="transmembrane region" description="Helical" evidence="7">
    <location>
        <begin position="381"/>
        <end position="400"/>
    </location>
</feature>
<gene>
    <name evidence="9" type="ORF">AS033_14505</name>
</gene>
<dbReference type="SUPFAM" id="SSF103473">
    <property type="entry name" value="MFS general substrate transporter"/>
    <property type="match status" value="1"/>
</dbReference>
<dbReference type="PROSITE" id="PS50850">
    <property type="entry name" value="MFS"/>
    <property type="match status" value="1"/>
</dbReference>
<feature type="transmembrane region" description="Helical" evidence="7">
    <location>
        <begin position="315"/>
        <end position="335"/>
    </location>
</feature>
<feature type="transmembrane region" description="Helical" evidence="7">
    <location>
        <begin position="258"/>
        <end position="279"/>
    </location>
</feature>
<keyword evidence="2" id="KW-0813">Transport</keyword>
<sequence length="411" mass="45719">MKWKEIPKPIKVRLITSFFNRAVSFSIMPFMALLFVHAFNEVIAGAFLIAMVFVSFITNLLGGYLADRFSRKRLLVTTSALTALTFITMTISLTLDWMLLFMVIYAVFSVTSNLGRPAMGAIIIDATTKENRQAVYALDYWLINLSIAIGTALGGWLYVSNQLLLFGILSFTSSVLPIAYYLFLDDTPRTWQRQKLRGVLTDIFTSYQLAWRDRPFVKVVFGSMCILAAEFSMGSYVAVRLADSFEPLSFAGWSINGVRMMSIINIENTLLVVTLTFIVQRLAKRLSPRRTLAAGLMLYTIGYVVVTSANSMTALMVFIFIATIGELLYSPVLNTQKANMMPADQRGAYSAFAGTSFAGADLLSRSTILVGTFLIPSMMSVYLGLILLTGFGLVYTSLFVKESVERERNVS</sequence>
<dbReference type="OrthoDB" id="9793283at2"/>
<dbReference type="RefSeq" id="WP_058265878.1">
    <property type="nucleotide sequence ID" value="NZ_FMYN01000006.1"/>
</dbReference>
<keyword evidence="3" id="KW-1003">Cell membrane</keyword>
<dbReference type="InterPro" id="IPR011701">
    <property type="entry name" value="MFS"/>
</dbReference>
<evidence type="ECO:0000256" key="5">
    <source>
        <dbReference type="ARBA" id="ARBA00022989"/>
    </source>
</evidence>
<evidence type="ECO:0000256" key="1">
    <source>
        <dbReference type="ARBA" id="ARBA00004651"/>
    </source>
</evidence>
<keyword evidence="5 7" id="KW-1133">Transmembrane helix</keyword>
<dbReference type="InterPro" id="IPR020846">
    <property type="entry name" value="MFS_dom"/>
</dbReference>
<dbReference type="PANTHER" id="PTHR23517">
    <property type="entry name" value="RESISTANCE PROTEIN MDTM, PUTATIVE-RELATED-RELATED"/>
    <property type="match status" value="1"/>
</dbReference>
<organism evidence="9 10">
    <name type="scientific">Exiguobacterium indicum</name>
    <dbReference type="NCBI Taxonomy" id="296995"/>
    <lineage>
        <taxon>Bacteria</taxon>
        <taxon>Bacillati</taxon>
        <taxon>Bacillota</taxon>
        <taxon>Bacilli</taxon>
        <taxon>Bacillales</taxon>
        <taxon>Bacillales Family XII. Incertae Sedis</taxon>
        <taxon>Exiguobacterium</taxon>
    </lineage>
</organism>
<accession>A0A0V8GC89</accession>
<comment type="subcellular location">
    <subcellularLocation>
        <location evidence="1">Cell membrane</location>
        <topology evidence="1">Multi-pass membrane protein</topology>
    </subcellularLocation>
</comment>
<evidence type="ECO:0000313" key="10">
    <source>
        <dbReference type="Proteomes" id="UP000053797"/>
    </source>
</evidence>
<keyword evidence="6 7" id="KW-0472">Membrane</keyword>
<feature type="transmembrane region" description="Helical" evidence="7">
    <location>
        <begin position="12"/>
        <end position="36"/>
    </location>
</feature>
<dbReference type="GO" id="GO:0005886">
    <property type="term" value="C:plasma membrane"/>
    <property type="evidence" value="ECO:0007669"/>
    <property type="project" value="UniProtKB-SubCell"/>
</dbReference>
<reference evidence="9 10" key="1">
    <citation type="journal article" date="2015" name="Int. J. Syst. Evol. Microbiol.">
        <title>Exiguobacterium enclense sp. nov., isolated from sediment.</title>
        <authorList>
            <person name="Dastager S.G."/>
            <person name="Mawlankar R."/>
            <person name="Sonalkar V.V."/>
            <person name="Thorat M.N."/>
            <person name="Mual P."/>
            <person name="Verma A."/>
            <person name="Krishnamurthi S."/>
            <person name="Tang S.K."/>
            <person name="Li W.J."/>
        </authorList>
    </citation>
    <scope>NUCLEOTIDE SEQUENCE [LARGE SCALE GENOMIC DNA]</scope>
    <source>
        <strain evidence="9 10">NIO-1109</strain>
    </source>
</reference>
<protein>
    <submittedName>
        <fullName evidence="9">Permease</fullName>
    </submittedName>
</protein>
<feature type="transmembrane region" description="Helical" evidence="7">
    <location>
        <begin position="347"/>
        <end position="375"/>
    </location>
</feature>
<dbReference type="Proteomes" id="UP000053797">
    <property type="component" value="Unassembled WGS sequence"/>
</dbReference>
<dbReference type="Gene3D" id="1.20.1250.20">
    <property type="entry name" value="MFS general substrate transporter like domains"/>
    <property type="match status" value="1"/>
</dbReference>
<feature type="transmembrane region" description="Helical" evidence="7">
    <location>
        <begin position="42"/>
        <end position="62"/>
    </location>
</feature>
<evidence type="ECO:0000256" key="7">
    <source>
        <dbReference type="SAM" id="Phobius"/>
    </source>
</evidence>
<proteinExistence type="predicted"/>